<dbReference type="EMBL" id="JAOVZQ010000001">
    <property type="protein sequence ID" value="MCY0094246.1"/>
    <property type="molecule type" value="Genomic_DNA"/>
</dbReference>
<dbReference type="RefSeq" id="WP_267612191.1">
    <property type="nucleotide sequence ID" value="NZ_JAOVZQ010000001.1"/>
</dbReference>
<name>A0ABT3YED3_9HYPH</name>
<protein>
    <recommendedName>
        <fullName evidence="5">DUF3329 domain-containing protein</fullName>
    </recommendedName>
</protein>
<evidence type="ECO:0000256" key="1">
    <source>
        <dbReference type="SAM" id="MobiDB-lite"/>
    </source>
</evidence>
<feature type="region of interest" description="Disordered" evidence="1">
    <location>
        <begin position="63"/>
        <end position="82"/>
    </location>
</feature>
<dbReference type="Proteomes" id="UP001081283">
    <property type="component" value="Unassembled WGS sequence"/>
</dbReference>
<keyword evidence="2" id="KW-0812">Transmembrane</keyword>
<proteinExistence type="predicted"/>
<keyword evidence="2" id="KW-1133">Transmembrane helix</keyword>
<feature type="transmembrane region" description="Helical" evidence="2">
    <location>
        <begin position="42"/>
        <end position="59"/>
    </location>
</feature>
<keyword evidence="2" id="KW-0472">Membrane</keyword>
<sequence length="82" mass="9238">MRWALIDFRHPFFRPMTRRVVIFALVAIWTVVEFFAGSQGWVIFFAALTAYVGWGLFLSGQPDEPLDADGQPGHDPAPKDGE</sequence>
<evidence type="ECO:0000313" key="4">
    <source>
        <dbReference type="Proteomes" id="UP001081283"/>
    </source>
</evidence>
<accession>A0ABT3YED3</accession>
<evidence type="ECO:0000256" key="2">
    <source>
        <dbReference type="SAM" id="Phobius"/>
    </source>
</evidence>
<keyword evidence="4" id="KW-1185">Reference proteome</keyword>
<comment type="caution">
    <text evidence="3">The sequence shown here is derived from an EMBL/GenBank/DDBJ whole genome shotgun (WGS) entry which is preliminary data.</text>
</comment>
<reference evidence="3" key="1">
    <citation type="submission" date="2022-10" db="EMBL/GenBank/DDBJ databases">
        <title>Hoeflea sp. J2-29, isolated from marine algae.</title>
        <authorList>
            <person name="Kristyanto S."/>
            <person name="Kim J.M."/>
            <person name="Jeon C.O."/>
        </authorList>
    </citation>
    <scope>NUCLEOTIDE SEQUENCE</scope>
    <source>
        <strain evidence="3">J2-29</strain>
    </source>
</reference>
<organism evidence="3 4">
    <name type="scientific">Hoeflea ulvae</name>
    <dbReference type="NCBI Taxonomy" id="2983764"/>
    <lineage>
        <taxon>Bacteria</taxon>
        <taxon>Pseudomonadati</taxon>
        <taxon>Pseudomonadota</taxon>
        <taxon>Alphaproteobacteria</taxon>
        <taxon>Hyphomicrobiales</taxon>
        <taxon>Rhizobiaceae</taxon>
        <taxon>Hoeflea</taxon>
    </lineage>
</organism>
<evidence type="ECO:0000313" key="3">
    <source>
        <dbReference type="EMBL" id="MCY0094246.1"/>
    </source>
</evidence>
<gene>
    <name evidence="3" type="ORF">OEG82_09445</name>
</gene>
<feature type="transmembrane region" description="Helical" evidence="2">
    <location>
        <begin position="20"/>
        <end position="36"/>
    </location>
</feature>
<evidence type="ECO:0008006" key="5">
    <source>
        <dbReference type="Google" id="ProtNLM"/>
    </source>
</evidence>